<feature type="region of interest" description="Disordered" evidence="8">
    <location>
        <begin position="774"/>
        <end position="815"/>
    </location>
</feature>
<keyword evidence="3" id="KW-0547">Nucleotide-binding</keyword>
<evidence type="ECO:0000256" key="6">
    <source>
        <dbReference type="ARBA" id="ARBA00023204"/>
    </source>
</evidence>
<evidence type="ECO:0000256" key="3">
    <source>
        <dbReference type="ARBA" id="ARBA00022741"/>
    </source>
</evidence>
<keyword evidence="5" id="KW-0238">DNA-binding</keyword>
<dbReference type="Pfam" id="PF05188">
    <property type="entry name" value="MutS_II"/>
    <property type="match status" value="1"/>
</dbReference>
<protein>
    <recommendedName>
        <fullName evidence="9">DNA mismatch repair proteins mutS family domain-containing protein</fullName>
    </recommendedName>
</protein>
<name>A0A0G4GZF7_VITBC</name>
<sequence length="855" mass="94403">MASSSNDGSEISDDEHQLGQQLGALNESVVCGVLVKTANKVRTVGFAMFDRDEKRIKVCEFKDNEHFSTLEATLLQVRPVSCAFLAPDDPVDAKKIDELLKACEIEAVQRKKAEFKAADLEQDIERLLCEDDSIKNHLGQLQQAAGMEALAGLLGYYQLMADHTNFHQCALHTYDTMQFMRVDKAAANALQILPKPKETARSPTSLYGFLNKCRTSLGSRRLNTWVAQPLLDVKEIQMRLDVVEIFKEDAELRQSLHSEYLRKVHDLDKTTARFHRISALDEQQPPPAKGKLKAKLDDLVKTYDAVIHMRGAGHVLKEYVSSPAAAGGSASAAGGGGGGGGNRESLREYIVKPLKQALEGFENFLQLVEHTVDLDEYQRSQRCILHRTFDQRFTQLAKEKDDIAQAIEDHRRRVESDLGLDRGNRKSGKGSDELVTIKDDGQHGKVFRVTKKDQKTVEGSKKGRYRQVRINKGEYLFTTSQLAGYVKQLTEKETEYEDRQKNTVYRAVRVGSTHWPCLEQLADVVAKIDILSTFALIANNHRYNKPTLEPDGSVVCLEGSRHALVEIQHHTSHFIPNDVHMDRDASRLHIITGPNMGGKSTYIRQVALVSLMAQIGSFVPCKSARLPIFNQIQCRVGASDVQLRGISTFMAEMSEASAILKTADKNSLVVIDELGRGTSTFEGFGLAWGIAKAIADELGCFCLFATHFHEMGALAECPGVVNRHVTAAIETGHGRRDLKFLYNLQDGCADQSYGVHVAEMAGLPAAVIEQARQKSQELEAVEKSHPTGNKRKRDGDQLDGAVAEDTTDSTGGSTGEAIKRLKGVLREIFQPPDAQGLQERAVASQAGLAEAAAVF</sequence>
<dbReference type="STRING" id="1169540.A0A0G4GZF7"/>
<dbReference type="InterPro" id="IPR007696">
    <property type="entry name" value="DNA_mismatch_repair_MutS_core"/>
</dbReference>
<proteinExistence type="inferred from homology"/>
<evidence type="ECO:0000256" key="8">
    <source>
        <dbReference type="SAM" id="MobiDB-lite"/>
    </source>
</evidence>
<dbReference type="InterPro" id="IPR007860">
    <property type="entry name" value="DNA_mmatch_repair_MutS_con_dom"/>
</dbReference>
<dbReference type="InterPro" id="IPR027417">
    <property type="entry name" value="P-loop_NTPase"/>
</dbReference>
<evidence type="ECO:0000313" key="11">
    <source>
        <dbReference type="Proteomes" id="UP000041254"/>
    </source>
</evidence>
<dbReference type="SMART" id="SM00534">
    <property type="entry name" value="MUTSac"/>
    <property type="match status" value="1"/>
</dbReference>
<dbReference type="InterPro" id="IPR036187">
    <property type="entry name" value="DNA_mismatch_repair_MutS_sf"/>
</dbReference>
<dbReference type="GO" id="GO:0006312">
    <property type="term" value="P:mitotic recombination"/>
    <property type="evidence" value="ECO:0007669"/>
    <property type="project" value="TreeGrafter"/>
</dbReference>
<accession>A0A0G4GZF7</accession>
<dbReference type="Gene3D" id="1.10.1420.10">
    <property type="match status" value="1"/>
</dbReference>
<dbReference type="Pfam" id="PF05192">
    <property type="entry name" value="MutS_III"/>
    <property type="match status" value="1"/>
</dbReference>
<dbReference type="Gene3D" id="3.30.420.110">
    <property type="entry name" value="MutS, connector domain"/>
    <property type="match status" value="1"/>
</dbReference>
<dbReference type="InterPro" id="IPR000432">
    <property type="entry name" value="DNA_mismatch_repair_MutS_C"/>
</dbReference>
<dbReference type="InParanoid" id="A0A0G4GZF7"/>
<comment type="similarity">
    <text evidence="2">Belongs to the DNA mismatch repair MutS family.</text>
</comment>
<dbReference type="OMA" id="LVRFPQK"/>
<keyword evidence="11" id="KW-1185">Reference proteome</keyword>
<dbReference type="GO" id="GO:0030983">
    <property type="term" value="F:mismatched DNA binding"/>
    <property type="evidence" value="ECO:0007669"/>
    <property type="project" value="InterPro"/>
</dbReference>
<dbReference type="SUPFAM" id="SSF48334">
    <property type="entry name" value="DNA repair protein MutS, domain III"/>
    <property type="match status" value="1"/>
</dbReference>
<dbReference type="AlphaFoldDB" id="A0A0G4GZF7"/>
<dbReference type="Pfam" id="PF05190">
    <property type="entry name" value="MutS_IV"/>
    <property type="match status" value="1"/>
</dbReference>
<dbReference type="InterPro" id="IPR036678">
    <property type="entry name" value="MutS_con_dom_sf"/>
</dbReference>
<keyword evidence="4" id="KW-0067">ATP-binding</keyword>
<organism evidence="10 11">
    <name type="scientific">Vitrella brassicaformis (strain CCMP3155)</name>
    <dbReference type="NCBI Taxonomy" id="1169540"/>
    <lineage>
        <taxon>Eukaryota</taxon>
        <taxon>Sar</taxon>
        <taxon>Alveolata</taxon>
        <taxon>Colpodellida</taxon>
        <taxon>Vitrellaceae</taxon>
        <taxon>Vitrella</taxon>
    </lineage>
</organism>
<evidence type="ECO:0000256" key="7">
    <source>
        <dbReference type="ARBA" id="ARBA00023242"/>
    </source>
</evidence>
<keyword evidence="6" id="KW-0234">DNA repair</keyword>
<dbReference type="PANTHER" id="PTHR11361:SF35">
    <property type="entry name" value="DNA MISMATCH REPAIR PROTEIN MSH2"/>
    <property type="match status" value="1"/>
</dbReference>
<dbReference type="GO" id="GO:0005524">
    <property type="term" value="F:ATP binding"/>
    <property type="evidence" value="ECO:0007669"/>
    <property type="project" value="UniProtKB-KW"/>
</dbReference>
<dbReference type="FunCoup" id="A0A0G4GZF7">
    <property type="interactions" value="481"/>
</dbReference>
<keyword evidence="7" id="KW-0539">Nucleus</keyword>
<dbReference type="Proteomes" id="UP000041254">
    <property type="component" value="Unassembled WGS sequence"/>
</dbReference>
<dbReference type="EMBL" id="CDMY01000897">
    <property type="protein sequence ID" value="CEM36592.1"/>
    <property type="molecule type" value="Genomic_DNA"/>
</dbReference>
<keyword evidence="6" id="KW-0227">DNA damage</keyword>
<evidence type="ECO:0000256" key="2">
    <source>
        <dbReference type="ARBA" id="ARBA00006271"/>
    </source>
</evidence>
<evidence type="ECO:0000256" key="1">
    <source>
        <dbReference type="ARBA" id="ARBA00004123"/>
    </source>
</evidence>
<dbReference type="GO" id="GO:0140664">
    <property type="term" value="F:ATP-dependent DNA damage sensor activity"/>
    <property type="evidence" value="ECO:0007669"/>
    <property type="project" value="InterPro"/>
</dbReference>
<evidence type="ECO:0000259" key="9">
    <source>
        <dbReference type="PROSITE" id="PS00486"/>
    </source>
</evidence>
<dbReference type="Gene3D" id="3.40.50.300">
    <property type="entry name" value="P-loop containing nucleotide triphosphate hydrolases"/>
    <property type="match status" value="1"/>
</dbReference>
<feature type="domain" description="DNA mismatch repair proteins mutS family" evidence="9">
    <location>
        <begin position="667"/>
        <end position="683"/>
    </location>
</feature>
<feature type="compositionally biased region" description="Basic and acidic residues" evidence="8">
    <location>
        <begin position="774"/>
        <end position="785"/>
    </location>
</feature>
<dbReference type="SUPFAM" id="SSF52540">
    <property type="entry name" value="P-loop containing nucleoside triphosphate hydrolases"/>
    <property type="match status" value="1"/>
</dbReference>
<dbReference type="InterPro" id="IPR011184">
    <property type="entry name" value="DNA_mismatch_repair_Msh2"/>
</dbReference>
<reference evidence="10 11" key="1">
    <citation type="submission" date="2014-11" db="EMBL/GenBank/DDBJ databases">
        <authorList>
            <person name="Zhu J."/>
            <person name="Qi W."/>
            <person name="Song R."/>
        </authorList>
    </citation>
    <scope>NUCLEOTIDE SEQUENCE [LARGE SCALE GENOMIC DNA]</scope>
</reference>
<dbReference type="PROSITE" id="PS00486">
    <property type="entry name" value="DNA_MISMATCH_REPAIR_2"/>
    <property type="match status" value="1"/>
</dbReference>
<evidence type="ECO:0000256" key="5">
    <source>
        <dbReference type="ARBA" id="ARBA00023125"/>
    </source>
</evidence>
<dbReference type="PhylomeDB" id="A0A0G4GZF7"/>
<dbReference type="OrthoDB" id="295033at2759"/>
<evidence type="ECO:0000313" key="10">
    <source>
        <dbReference type="EMBL" id="CEM36592.1"/>
    </source>
</evidence>
<dbReference type="SMART" id="SM00533">
    <property type="entry name" value="MUTSd"/>
    <property type="match status" value="1"/>
</dbReference>
<dbReference type="PANTHER" id="PTHR11361">
    <property type="entry name" value="DNA MISMATCH REPAIR PROTEIN MUTS FAMILY MEMBER"/>
    <property type="match status" value="1"/>
</dbReference>
<dbReference type="PIRSF" id="PIRSF005813">
    <property type="entry name" value="MSH2"/>
    <property type="match status" value="1"/>
</dbReference>
<dbReference type="InterPro" id="IPR045076">
    <property type="entry name" value="MutS"/>
</dbReference>
<comment type="subcellular location">
    <subcellularLocation>
        <location evidence="1">Nucleus</location>
    </subcellularLocation>
</comment>
<gene>
    <name evidence="10" type="ORF">Vbra_19159</name>
</gene>
<evidence type="ECO:0000256" key="4">
    <source>
        <dbReference type="ARBA" id="ARBA00022840"/>
    </source>
</evidence>
<dbReference type="Pfam" id="PF00488">
    <property type="entry name" value="MutS_V"/>
    <property type="match status" value="1"/>
</dbReference>
<dbReference type="InterPro" id="IPR007861">
    <property type="entry name" value="DNA_mismatch_repair_MutS_clamp"/>
</dbReference>
<dbReference type="GO" id="GO:0032301">
    <property type="term" value="C:MutSalpha complex"/>
    <property type="evidence" value="ECO:0007669"/>
    <property type="project" value="TreeGrafter"/>
</dbReference>
<dbReference type="VEuPathDB" id="CryptoDB:Vbra_19159"/>
<dbReference type="GO" id="GO:0006298">
    <property type="term" value="P:mismatch repair"/>
    <property type="evidence" value="ECO:0007669"/>
    <property type="project" value="InterPro"/>
</dbReference>